<dbReference type="Gene3D" id="1.20.1070.10">
    <property type="entry name" value="Rhodopsin 7-helix transmembrane proteins"/>
    <property type="match status" value="1"/>
</dbReference>
<evidence type="ECO:0000256" key="1">
    <source>
        <dbReference type="SAM" id="Phobius"/>
    </source>
</evidence>
<reference evidence="3" key="1">
    <citation type="submission" date="2022-11" db="UniProtKB">
        <authorList>
            <consortium name="WormBaseParasite"/>
        </authorList>
    </citation>
    <scope>IDENTIFICATION</scope>
</reference>
<dbReference type="AlphaFoldDB" id="A0A914XSB5"/>
<dbReference type="SUPFAM" id="SSF81321">
    <property type="entry name" value="Family A G protein-coupled receptor-like"/>
    <property type="match status" value="1"/>
</dbReference>
<evidence type="ECO:0000313" key="3">
    <source>
        <dbReference type="WBParaSite" id="PSU_v2.g10165.t1"/>
    </source>
</evidence>
<name>A0A914XSB5_9BILA</name>
<dbReference type="PANTHER" id="PTHR22718:SF11">
    <property type="entry name" value="7TM GPCR SERPENTINE RECEPTOR CLASS X (SRX) DOMAIN-CONTAINING PROTEIN"/>
    <property type="match status" value="1"/>
</dbReference>
<proteinExistence type="predicted"/>
<keyword evidence="2" id="KW-1185">Reference proteome</keyword>
<keyword evidence="1" id="KW-1133">Transmembrane helix</keyword>
<protein>
    <submittedName>
        <fullName evidence="3">7TM GPCR serpentine receptor class x (Srx) domain-containing protein</fullName>
    </submittedName>
</protein>
<keyword evidence="1" id="KW-0812">Transmembrane</keyword>
<accession>A0A914XSB5</accession>
<dbReference type="WBParaSite" id="PSU_v2.g10165.t1">
    <property type="protein sequence ID" value="PSU_v2.g10165.t1"/>
    <property type="gene ID" value="PSU_v2.g10165"/>
</dbReference>
<organism evidence="2 3">
    <name type="scientific">Panagrolaimus superbus</name>
    <dbReference type="NCBI Taxonomy" id="310955"/>
    <lineage>
        <taxon>Eukaryota</taxon>
        <taxon>Metazoa</taxon>
        <taxon>Ecdysozoa</taxon>
        <taxon>Nematoda</taxon>
        <taxon>Chromadorea</taxon>
        <taxon>Rhabditida</taxon>
        <taxon>Tylenchina</taxon>
        <taxon>Panagrolaimomorpha</taxon>
        <taxon>Panagrolaimoidea</taxon>
        <taxon>Panagrolaimidae</taxon>
        <taxon>Panagrolaimus</taxon>
    </lineage>
</organism>
<feature type="transmembrane region" description="Helical" evidence="1">
    <location>
        <begin position="37"/>
        <end position="58"/>
    </location>
</feature>
<feature type="transmembrane region" description="Helical" evidence="1">
    <location>
        <begin position="116"/>
        <end position="138"/>
    </location>
</feature>
<dbReference type="PANTHER" id="PTHR22718">
    <property type="entry name" value="SERPENTINE RECEPTOR, CLASS X"/>
    <property type="match status" value="1"/>
</dbReference>
<sequence>MLLQFVTSMNRIFLYYKVYSFAYLRTDFNIADFAIDLPINILCSLIPVICYWRIYIFVRASNNQILTSLSEKDAASRKQKETKYALQFAACTGFCIFAWISFRIIPLLVPINLVEIFAIVTCLELAHCISNSLVFFLFNPEVRRKFLIPTNQSYESTTHYNNGGNVASTATSKFA</sequence>
<feature type="transmembrane region" description="Helical" evidence="1">
    <location>
        <begin position="84"/>
        <end position="104"/>
    </location>
</feature>
<evidence type="ECO:0000313" key="2">
    <source>
        <dbReference type="Proteomes" id="UP000887577"/>
    </source>
</evidence>
<keyword evidence="1" id="KW-0472">Membrane</keyword>
<dbReference type="Proteomes" id="UP000887577">
    <property type="component" value="Unplaced"/>
</dbReference>